<feature type="region of interest" description="Disordered" evidence="1">
    <location>
        <begin position="1"/>
        <end position="85"/>
    </location>
</feature>
<reference evidence="3" key="1">
    <citation type="journal article" date="2011" name="Genome Biol.">
        <title>Comparative genomics of the social amoebae Dictyostelium discoideum and Dictyostelium purpureum.</title>
        <authorList>
            <consortium name="US DOE Joint Genome Institute (JGI-PGF)"/>
            <person name="Sucgang R."/>
            <person name="Kuo A."/>
            <person name="Tian X."/>
            <person name="Salerno W."/>
            <person name="Parikh A."/>
            <person name="Feasley C.L."/>
            <person name="Dalin E."/>
            <person name="Tu H."/>
            <person name="Huang E."/>
            <person name="Barry K."/>
            <person name="Lindquist E."/>
            <person name="Shapiro H."/>
            <person name="Bruce D."/>
            <person name="Schmutz J."/>
            <person name="Salamov A."/>
            <person name="Fey P."/>
            <person name="Gaudet P."/>
            <person name="Anjard C."/>
            <person name="Babu M.M."/>
            <person name="Basu S."/>
            <person name="Bushmanova Y."/>
            <person name="van der Wel H."/>
            <person name="Katoh-Kurasawa M."/>
            <person name="Dinh C."/>
            <person name="Coutinho P.M."/>
            <person name="Saito T."/>
            <person name="Elias M."/>
            <person name="Schaap P."/>
            <person name="Kay R.R."/>
            <person name="Henrissat B."/>
            <person name="Eichinger L."/>
            <person name="Rivero F."/>
            <person name="Putnam N.H."/>
            <person name="West C.M."/>
            <person name="Loomis W.F."/>
            <person name="Chisholm R.L."/>
            <person name="Shaulsky G."/>
            <person name="Strassmann J.E."/>
            <person name="Queller D.C."/>
            <person name="Kuspa A."/>
            <person name="Grigoriev I.V."/>
        </authorList>
    </citation>
    <scope>NUCLEOTIDE SEQUENCE [LARGE SCALE GENOMIC DNA]</scope>
    <source>
        <strain evidence="3">QSDP1</strain>
    </source>
</reference>
<feature type="compositionally biased region" description="Polar residues" evidence="1">
    <location>
        <begin position="146"/>
        <end position="157"/>
    </location>
</feature>
<feature type="compositionally biased region" description="Acidic residues" evidence="1">
    <location>
        <begin position="12"/>
        <end position="29"/>
    </location>
</feature>
<evidence type="ECO:0000313" key="2">
    <source>
        <dbReference type="EMBL" id="EGC35668.1"/>
    </source>
</evidence>
<dbReference type="OMA" id="QYKESCN"/>
<feature type="region of interest" description="Disordered" evidence="1">
    <location>
        <begin position="134"/>
        <end position="174"/>
    </location>
</feature>
<dbReference type="VEuPathDB" id="AmoebaDB:DICPUDRAFT_78662"/>
<feature type="compositionally biased region" description="Basic and acidic residues" evidence="1">
    <location>
        <begin position="134"/>
        <end position="143"/>
    </location>
</feature>
<organism evidence="2 3">
    <name type="scientific">Dictyostelium purpureum</name>
    <name type="common">Slime mold</name>
    <dbReference type="NCBI Taxonomy" id="5786"/>
    <lineage>
        <taxon>Eukaryota</taxon>
        <taxon>Amoebozoa</taxon>
        <taxon>Evosea</taxon>
        <taxon>Eumycetozoa</taxon>
        <taxon>Dictyostelia</taxon>
        <taxon>Dictyosteliales</taxon>
        <taxon>Dictyosteliaceae</taxon>
        <taxon>Dictyostelium</taxon>
    </lineage>
</organism>
<proteinExistence type="predicted"/>
<dbReference type="Proteomes" id="UP000001064">
    <property type="component" value="Unassembled WGS sequence"/>
</dbReference>
<protein>
    <submittedName>
        <fullName evidence="2">Uncharacterized protein</fullName>
    </submittedName>
</protein>
<gene>
    <name evidence="2" type="ORF">DICPUDRAFT_78662</name>
</gene>
<dbReference type="RefSeq" id="XP_003287801.1">
    <property type="nucleotide sequence ID" value="XM_003287753.1"/>
</dbReference>
<dbReference type="GeneID" id="10500991"/>
<dbReference type="AlphaFoldDB" id="F0ZK65"/>
<name>F0ZK65_DICPU</name>
<evidence type="ECO:0000256" key="1">
    <source>
        <dbReference type="SAM" id="MobiDB-lite"/>
    </source>
</evidence>
<dbReference type="KEGG" id="dpp:DICPUDRAFT_78662"/>
<dbReference type="EMBL" id="GL871052">
    <property type="protein sequence ID" value="EGC35668.1"/>
    <property type="molecule type" value="Genomic_DNA"/>
</dbReference>
<dbReference type="InParanoid" id="F0ZK65"/>
<keyword evidence="3" id="KW-1185">Reference proteome</keyword>
<dbReference type="FunCoup" id="F0ZK65">
    <property type="interactions" value="398"/>
</dbReference>
<dbReference type="eggNOG" id="ENOG502RHY7">
    <property type="taxonomic scope" value="Eukaryota"/>
</dbReference>
<accession>F0ZK65</accession>
<evidence type="ECO:0000313" key="3">
    <source>
        <dbReference type="Proteomes" id="UP000001064"/>
    </source>
</evidence>
<sequence length="379" mass="44691">MKSKKRNNEEFSFFDEDLDDNSNENDDENNEHKEHTEEDFNSLIKNTIKQRKKLKEKQNGTADIRSFVNSKAPPQRQNSNPNLSFKKIEMPTFLFKSQNPNYDIYNKSNELENVDDEDNEDLFLKFKREREEKLKKSKMDHFLDGNSKSGPSVNSNSIKKEKKQPNKKKTDNEEFDFGLNDLLYDKNKTINNDNYTNNNNNNTIFNINNNNNINNNKTYNKNNNNTDDVFNITFKKSSNIDTTSYIKNQTTNITSTNSKRNSNQIIIEESDEDDFENNYNSLTLSQGSDNIKRSNSSNESEFSYHFNKYIKETNNNNNNSNNNNYNNSNNNYNIQKQMEKVNNLKTIVDDYEKLYKEKYLELQKEIKILNNFLDSNNKN</sequence>